<dbReference type="STRING" id="930129.SAMN05216352_101372"/>
<feature type="transmembrane region" description="Helical" evidence="8">
    <location>
        <begin position="127"/>
        <end position="147"/>
    </location>
</feature>
<keyword evidence="6 8" id="KW-1133">Transmembrane helix</keyword>
<dbReference type="GO" id="GO:0022857">
    <property type="term" value="F:transmembrane transporter activity"/>
    <property type="evidence" value="ECO:0007669"/>
    <property type="project" value="InterPro"/>
</dbReference>
<dbReference type="InterPro" id="IPR037294">
    <property type="entry name" value="ABC_BtuC-like"/>
</dbReference>
<feature type="transmembrane region" description="Helical" evidence="8">
    <location>
        <begin position="319"/>
        <end position="337"/>
    </location>
</feature>
<evidence type="ECO:0000313" key="10">
    <source>
        <dbReference type="Proteomes" id="UP000199017"/>
    </source>
</evidence>
<feature type="transmembrane region" description="Helical" evidence="8">
    <location>
        <begin position="99"/>
        <end position="121"/>
    </location>
</feature>
<proteinExistence type="inferred from homology"/>
<dbReference type="FunFam" id="1.10.3470.10:FF:000001">
    <property type="entry name" value="Vitamin B12 ABC transporter permease BtuC"/>
    <property type="match status" value="1"/>
</dbReference>
<comment type="subcellular location">
    <subcellularLocation>
        <location evidence="1">Cell membrane</location>
        <topology evidence="1">Multi-pass membrane protein</topology>
    </subcellularLocation>
</comment>
<dbReference type="PANTHER" id="PTHR30472">
    <property type="entry name" value="FERRIC ENTEROBACTIN TRANSPORT SYSTEM PERMEASE PROTEIN"/>
    <property type="match status" value="1"/>
</dbReference>
<dbReference type="EMBL" id="FNDU01000001">
    <property type="protein sequence ID" value="SDH46493.1"/>
    <property type="molecule type" value="Genomic_DNA"/>
</dbReference>
<dbReference type="CDD" id="cd06550">
    <property type="entry name" value="TM_ABC_iron-siderophores_like"/>
    <property type="match status" value="1"/>
</dbReference>
<dbReference type="PANTHER" id="PTHR30472:SF67">
    <property type="entry name" value="PERMEASE OF ABC TRANSPORTER-RELATED"/>
    <property type="match status" value="1"/>
</dbReference>
<keyword evidence="3" id="KW-0813">Transport</keyword>
<gene>
    <name evidence="9" type="ORF">SAMN05216352_101372</name>
</gene>
<feature type="transmembrane region" description="Helical" evidence="8">
    <location>
        <begin position="290"/>
        <end position="313"/>
    </location>
</feature>
<feature type="transmembrane region" description="Helical" evidence="8">
    <location>
        <begin position="72"/>
        <end position="92"/>
    </location>
</feature>
<evidence type="ECO:0000256" key="7">
    <source>
        <dbReference type="ARBA" id="ARBA00023136"/>
    </source>
</evidence>
<dbReference type="OrthoDB" id="9811721at2"/>
<dbReference type="RefSeq" id="WP_091580057.1">
    <property type="nucleotide sequence ID" value="NZ_FNDU01000001.1"/>
</dbReference>
<accession>A0A1G8CMH5</accession>
<feature type="transmembrane region" description="Helical" evidence="8">
    <location>
        <begin position="159"/>
        <end position="179"/>
    </location>
</feature>
<dbReference type="SUPFAM" id="SSF81345">
    <property type="entry name" value="ABC transporter involved in vitamin B12 uptake, BtuC"/>
    <property type="match status" value="1"/>
</dbReference>
<organism evidence="9 10">
    <name type="scientific">Alteribacillus bidgolensis</name>
    <dbReference type="NCBI Taxonomy" id="930129"/>
    <lineage>
        <taxon>Bacteria</taxon>
        <taxon>Bacillati</taxon>
        <taxon>Bacillota</taxon>
        <taxon>Bacilli</taxon>
        <taxon>Bacillales</taxon>
        <taxon>Bacillaceae</taxon>
        <taxon>Alteribacillus</taxon>
    </lineage>
</organism>
<evidence type="ECO:0000313" key="9">
    <source>
        <dbReference type="EMBL" id="SDH46493.1"/>
    </source>
</evidence>
<dbReference type="Proteomes" id="UP000199017">
    <property type="component" value="Unassembled WGS sequence"/>
</dbReference>
<evidence type="ECO:0000256" key="3">
    <source>
        <dbReference type="ARBA" id="ARBA00022448"/>
    </source>
</evidence>
<dbReference type="AlphaFoldDB" id="A0A1G8CMH5"/>
<evidence type="ECO:0000256" key="8">
    <source>
        <dbReference type="SAM" id="Phobius"/>
    </source>
</evidence>
<evidence type="ECO:0000256" key="4">
    <source>
        <dbReference type="ARBA" id="ARBA00022475"/>
    </source>
</evidence>
<dbReference type="GO" id="GO:0005886">
    <property type="term" value="C:plasma membrane"/>
    <property type="evidence" value="ECO:0007669"/>
    <property type="project" value="UniProtKB-SubCell"/>
</dbReference>
<comment type="similarity">
    <text evidence="2">Belongs to the binding-protein-dependent transport system permease family. FecCD subfamily.</text>
</comment>
<keyword evidence="10" id="KW-1185">Reference proteome</keyword>
<sequence>MKHKYLAPIPFLFAGLSALLFLSVLASLMLGSASVPANDVLGVLWKAAAGYSPADMTTYDHIVWSLRIPRTILALTVGAGLAIVGVAIQALVKNPLADPYILGVSSGASVGATLVILAGAFSFFGTYAVSGAAFLGALLTVVAVYILAQSRFRISVSRLLLSGVAVSMMLSALTSFLVMMNPREEGIQTALYWMLGSLAGAAFDQLWLPVAVVALGYCFFHQSFRSLNVLITDDATAQSLGLNIESFKAVIIIITALITGVLVAFSGAIGFVGLMIPHMARIIVGADHRVLLPASTMLGAVFMILADIAARMLVAPEELPIGIVTAICGGPFFIWLLRRSNYIV</sequence>
<name>A0A1G8CMH5_9BACI</name>
<dbReference type="Pfam" id="PF01032">
    <property type="entry name" value="FecCD"/>
    <property type="match status" value="1"/>
</dbReference>
<reference evidence="9 10" key="1">
    <citation type="submission" date="2016-10" db="EMBL/GenBank/DDBJ databases">
        <authorList>
            <person name="de Groot N.N."/>
        </authorList>
    </citation>
    <scope>NUCLEOTIDE SEQUENCE [LARGE SCALE GENOMIC DNA]</scope>
    <source>
        <strain evidence="10">P4B,CCM 7963,CECT 7998,DSM 25260,IBRC-M 10614,KCTC 13821</strain>
    </source>
</reference>
<evidence type="ECO:0000256" key="5">
    <source>
        <dbReference type="ARBA" id="ARBA00022692"/>
    </source>
</evidence>
<keyword evidence="7 8" id="KW-0472">Membrane</keyword>
<dbReference type="GO" id="GO:0033214">
    <property type="term" value="P:siderophore-iron import into cell"/>
    <property type="evidence" value="ECO:0007669"/>
    <property type="project" value="TreeGrafter"/>
</dbReference>
<protein>
    <submittedName>
        <fullName evidence="9">Iron complex transport system permease protein</fullName>
    </submittedName>
</protein>
<evidence type="ECO:0000256" key="6">
    <source>
        <dbReference type="ARBA" id="ARBA00022989"/>
    </source>
</evidence>
<keyword evidence="5 8" id="KW-0812">Transmembrane</keyword>
<dbReference type="InterPro" id="IPR000522">
    <property type="entry name" value="ABC_transptr_permease_BtuC"/>
</dbReference>
<evidence type="ECO:0000256" key="1">
    <source>
        <dbReference type="ARBA" id="ARBA00004651"/>
    </source>
</evidence>
<evidence type="ECO:0000256" key="2">
    <source>
        <dbReference type="ARBA" id="ARBA00007935"/>
    </source>
</evidence>
<dbReference type="Gene3D" id="1.10.3470.10">
    <property type="entry name" value="ABC transporter involved in vitamin B12 uptake, BtuC"/>
    <property type="match status" value="1"/>
</dbReference>
<feature type="transmembrane region" description="Helical" evidence="8">
    <location>
        <begin position="250"/>
        <end position="278"/>
    </location>
</feature>
<keyword evidence="4" id="KW-1003">Cell membrane</keyword>